<evidence type="ECO:0000256" key="3">
    <source>
        <dbReference type="ARBA" id="ARBA00022777"/>
    </source>
</evidence>
<feature type="binding site" evidence="6">
    <location>
        <position position="120"/>
    </location>
    <ligand>
        <name>GTP</name>
        <dbReference type="ChEBI" id="CHEBI:37565"/>
    </ligand>
</feature>
<evidence type="ECO:0000313" key="9">
    <source>
        <dbReference type="EMBL" id="CEL25285.1"/>
    </source>
</evidence>
<comment type="function">
    <text evidence="6">Catalyzes the GTP-dependent phosphorylation of the 3'-hydroxyl group of dephosphocoenzyme A to form coenzyme A (CoA).</text>
</comment>
<dbReference type="STRING" id="2162.BRM9_0610"/>
<keyword evidence="5 6" id="KW-0342">GTP-binding</keyword>
<dbReference type="PATRIC" id="fig|2162.10.peg.1720"/>
<dbReference type="Pfam" id="PF04019">
    <property type="entry name" value="DUF359"/>
    <property type="match status" value="1"/>
</dbReference>
<dbReference type="GO" id="GO:0005525">
    <property type="term" value="F:GTP binding"/>
    <property type="evidence" value="ECO:0007669"/>
    <property type="project" value="UniProtKB-UniRule"/>
</dbReference>
<reference evidence="7" key="1">
    <citation type="submission" date="2013-12" db="EMBL/GenBank/DDBJ databases">
        <title>The complete genome sequence of Methanobacterium sp. BRM9.</title>
        <authorList>
            <consortium name="Pastoral Greenhouse Gas Research Consortium"/>
            <person name="Kelly W.J."/>
            <person name="Leahy S.C."/>
            <person name="Perry R."/>
            <person name="Li D."/>
            <person name="Altermann E."/>
            <person name="Lambie S.C."/>
            <person name="Attwood G.T."/>
        </authorList>
    </citation>
    <scope>NUCLEOTIDE SEQUENCE [LARGE SCALE GENOMIC DNA]</scope>
    <source>
        <strain evidence="7">BRM9</strain>
    </source>
</reference>
<dbReference type="AlphaFoldDB" id="A0A089ZGW4"/>
<name>A0A089ZGW4_METFO</name>
<dbReference type="EMBL" id="LN515531">
    <property type="protein sequence ID" value="CEA12953.1"/>
    <property type="molecule type" value="Genomic_DNA"/>
</dbReference>
<dbReference type="KEGG" id="mfc:BRM9_0610"/>
<dbReference type="KEGG" id="mfi:DSM1535_0592"/>
<evidence type="ECO:0000313" key="7">
    <source>
        <dbReference type="EMBL" id="AIS31433.1"/>
    </source>
</evidence>
<evidence type="ECO:0000313" key="10">
    <source>
        <dbReference type="EMBL" id="MBF4475674.1"/>
    </source>
</evidence>
<keyword evidence="12" id="KW-1185">Reference proteome</keyword>
<sequence length="168" mass="18605">MLILNQELRSEFKKPIGVLYSSLDEAEDFVKSKYPDELLISVGDITTQNLQKAGLIPHLGIIDNVVERKPAAYDVVYDNVTLNVKNPPGVITDELQETIQKAFQLVKSGFRVLILVDGEEDLAAIPCILMAPPGSLVLYGQPGEGLVVCEVDKVIDKVKQMKNKLEER</sequence>
<evidence type="ECO:0000256" key="4">
    <source>
        <dbReference type="ARBA" id="ARBA00022993"/>
    </source>
</evidence>
<organism evidence="7 11">
    <name type="scientific">Methanobacterium formicicum</name>
    <dbReference type="NCBI Taxonomy" id="2162"/>
    <lineage>
        <taxon>Archaea</taxon>
        <taxon>Methanobacteriati</taxon>
        <taxon>Methanobacteriota</taxon>
        <taxon>Methanomada group</taxon>
        <taxon>Methanobacteria</taxon>
        <taxon>Methanobacteriales</taxon>
        <taxon>Methanobacteriaceae</taxon>
        <taxon>Methanobacterium</taxon>
    </lineage>
</organism>
<feature type="binding site" evidence="6">
    <location>
        <position position="44"/>
    </location>
    <ligand>
        <name>GTP</name>
        <dbReference type="ChEBI" id="CHEBI:37565"/>
    </ligand>
</feature>
<reference evidence="8" key="2">
    <citation type="submission" date="2014-08" db="EMBL/GenBank/DDBJ databases">
        <authorList>
            <person name="Wibberg D."/>
        </authorList>
    </citation>
    <scope>NUCLEOTIDE SEQUENCE</scope>
</reference>
<dbReference type="RefSeq" id="WP_048072225.1">
    <property type="nucleotide sequence ID" value="NZ_CALCVY010000007.1"/>
</dbReference>
<dbReference type="Proteomes" id="UP000029661">
    <property type="component" value="Chromosome"/>
</dbReference>
<dbReference type="PANTHER" id="PTHR40732">
    <property type="entry name" value="UPF0218 PROTEIN TK1697"/>
    <property type="match status" value="1"/>
</dbReference>
<keyword evidence="3 6" id="KW-0418">Kinase</keyword>
<comment type="similarity">
    <text evidence="6">Belongs to the GTP-dependent DPCK family.</text>
</comment>
<dbReference type="GO" id="GO:0015937">
    <property type="term" value="P:coenzyme A biosynthetic process"/>
    <property type="evidence" value="ECO:0007669"/>
    <property type="project" value="UniProtKB-UniRule"/>
</dbReference>
<evidence type="ECO:0000256" key="2">
    <source>
        <dbReference type="ARBA" id="ARBA00022741"/>
    </source>
</evidence>
<dbReference type="EMBL" id="CP006933">
    <property type="protein sequence ID" value="AIS31433.1"/>
    <property type="molecule type" value="Genomic_DNA"/>
</dbReference>
<dbReference type="OrthoDB" id="15447at2157"/>
<reference evidence="9" key="3">
    <citation type="submission" date="2014-09" db="EMBL/GenBank/DDBJ databases">
        <authorList>
            <person name="Bishop-Lilly K.A."/>
            <person name="Broomall S.M."/>
            <person name="Chain P.S."/>
            <person name="Chertkov O."/>
            <person name="Coyne S.R."/>
            <person name="Daligault H.E."/>
            <person name="Davenport K.W."/>
            <person name="Erkkila T."/>
            <person name="Frey K.G."/>
            <person name="Gibbons H.S."/>
            <person name="Gu W."/>
            <person name="Jaissle J."/>
            <person name="Johnson S.L."/>
            <person name="Koroleva G.I."/>
            <person name="Ladner J.T."/>
            <person name="Lo C.-C."/>
            <person name="Minogue T.D."/>
            <person name="Munk C."/>
            <person name="Palacios G.F."/>
            <person name="Redden C.L."/>
            <person name="Rosenzweig C.N."/>
            <person name="Scholz M.B."/>
            <person name="Teshima H."/>
            <person name="Xu Y."/>
        </authorList>
    </citation>
    <scope>NUCLEOTIDE SEQUENCE</scope>
    <source>
        <strain evidence="9">Mb9</strain>
    </source>
</reference>
<dbReference type="GeneID" id="26739888"/>
<dbReference type="PIRSF" id="PIRSF006533">
    <property type="entry name" value="UCP006533"/>
    <property type="match status" value="1"/>
</dbReference>
<evidence type="ECO:0000256" key="1">
    <source>
        <dbReference type="ARBA" id="ARBA00022679"/>
    </source>
</evidence>
<dbReference type="PANTHER" id="PTHR40732:SF1">
    <property type="entry name" value="GTP-DEPENDENT DEPHOSPHO-COA KINASE"/>
    <property type="match status" value="1"/>
</dbReference>
<dbReference type="EMBL" id="LN734822">
    <property type="protein sequence ID" value="CEL25285.1"/>
    <property type="molecule type" value="Genomic_DNA"/>
</dbReference>
<feature type="binding site" evidence="6">
    <location>
        <position position="45"/>
    </location>
    <ligand>
        <name>GTP</name>
        <dbReference type="ChEBI" id="CHEBI:37565"/>
    </ligand>
</feature>
<evidence type="ECO:0000256" key="5">
    <source>
        <dbReference type="ARBA" id="ARBA00023134"/>
    </source>
</evidence>
<protein>
    <recommendedName>
        <fullName evidence="6">GTP-dependent dephospho-CoA kinase</fullName>
        <ecNumber evidence="6">2.7.1.237</ecNumber>
    </recommendedName>
    <alternativeName>
        <fullName evidence="6">Dephospho-coenzyme A kinase</fullName>
        <shortName evidence="6">DPCK</shortName>
    </alternativeName>
</protein>
<comment type="pathway">
    <text evidence="6">Cofactor biosynthesis; coenzyme A biosynthesis.</text>
</comment>
<evidence type="ECO:0000313" key="8">
    <source>
        <dbReference type="EMBL" id="CEA12953.1"/>
    </source>
</evidence>
<comment type="caution">
    <text evidence="6">Lacks conserved residue(s) required for the propagation of feature annotation.</text>
</comment>
<dbReference type="Proteomes" id="UP000062768">
    <property type="component" value="Chromosome I"/>
</dbReference>
<gene>
    <name evidence="7" type="ORF">BRM9_0610</name>
    <name evidence="8" type="ORF">DSM1535_0592</name>
    <name evidence="10" type="ORF">ISP06_09455</name>
    <name evidence="9" type="ORF">MB9_1650</name>
</gene>
<evidence type="ECO:0000313" key="12">
    <source>
        <dbReference type="Proteomes" id="UP000062768"/>
    </source>
</evidence>
<dbReference type="GO" id="GO:0016301">
    <property type="term" value="F:kinase activity"/>
    <property type="evidence" value="ECO:0007669"/>
    <property type="project" value="UniProtKB-UniRule"/>
</dbReference>
<keyword evidence="1 6" id="KW-0808">Transferase</keyword>
<dbReference type="UniPathway" id="UPA00241"/>
<dbReference type="Proteomes" id="UP000606900">
    <property type="component" value="Unassembled WGS sequence"/>
</dbReference>
<comment type="catalytic activity">
    <reaction evidence="6">
        <text>3'-dephospho-CoA + GTP = GDP + CoA + H(+)</text>
        <dbReference type="Rhea" id="RHEA:61156"/>
        <dbReference type="ChEBI" id="CHEBI:15378"/>
        <dbReference type="ChEBI" id="CHEBI:37565"/>
        <dbReference type="ChEBI" id="CHEBI:57287"/>
        <dbReference type="ChEBI" id="CHEBI:57328"/>
        <dbReference type="ChEBI" id="CHEBI:58189"/>
        <dbReference type="EC" id="2.7.1.237"/>
    </reaction>
</comment>
<reference evidence="10" key="4">
    <citation type="submission" date="2020-10" db="EMBL/GenBank/DDBJ databases">
        <title>Dehalococcoides mccartyi of a TCE/Cr reducing biochatode.</title>
        <authorList>
            <person name="Matturro B."/>
        </authorList>
    </citation>
    <scope>NUCLEOTIDE SEQUENCE</scope>
    <source>
        <strain evidence="10">Bin2</strain>
    </source>
</reference>
<evidence type="ECO:0000313" key="11">
    <source>
        <dbReference type="Proteomes" id="UP000029661"/>
    </source>
</evidence>
<dbReference type="EMBL" id="JADIIL010000034">
    <property type="protein sequence ID" value="MBF4475674.1"/>
    <property type="molecule type" value="Genomic_DNA"/>
</dbReference>
<keyword evidence="2 6" id="KW-0547">Nucleotide-binding</keyword>
<feature type="binding site" evidence="6">
    <location>
        <position position="63"/>
    </location>
    <ligand>
        <name>GTP</name>
        <dbReference type="ChEBI" id="CHEBI:37565"/>
    </ligand>
</feature>
<dbReference type="EC" id="2.7.1.237" evidence="6"/>
<accession>A0A089ZGW4</accession>
<proteinExistence type="inferred from homology"/>
<evidence type="ECO:0000256" key="6">
    <source>
        <dbReference type="HAMAP-Rule" id="MF_00590"/>
    </source>
</evidence>
<keyword evidence="4 6" id="KW-0173">Coenzyme A biosynthesis</keyword>
<dbReference type="HAMAP" id="MF_00590">
    <property type="entry name" value="Dephospho_CoA_kinase_GTP_dep"/>
    <property type="match status" value="1"/>
</dbReference>
<dbReference type="InterPro" id="IPR007164">
    <property type="entry name" value="GTP-dep_dephospho-CoA_kin"/>
</dbReference>